<accession>A0A9X1QZ70</accession>
<proteinExistence type="predicted"/>
<organism evidence="1 2">
    <name type="scientific">Aequorivita vitellina</name>
    <dbReference type="NCBI Taxonomy" id="2874475"/>
    <lineage>
        <taxon>Bacteria</taxon>
        <taxon>Pseudomonadati</taxon>
        <taxon>Bacteroidota</taxon>
        <taxon>Flavobacteriia</taxon>
        <taxon>Flavobacteriales</taxon>
        <taxon>Flavobacteriaceae</taxon>
        <taxon>Aequorivita</taxon>
    </lineage>
</organism>
<keyword evidence="2" id="KW-1185">Reference proteome</keyword>
<feature type="non-terminal residue" evidence="1">
    <location>
        <position position="1"/>
    </location>
</feature>
<reference evidence="1" key="1">
    <citation type="submission" date="2021-09" db="EMBL/GenBank/DDBJ databases">
        <title>Genome of Aequorivita sp. strain F47161.</title>
        <authorList>
            <person name="Wang Y."/>
        </authorList>
    </citation>
    <scope>NUCLEOTIDE SEQUENCE</scope>
    <source>
        <strain evidence="1">F47161</strain>
    </source>
</reference>
<evidence type="ECO:0000313" key="2">
    <source>
        <dbReference type="Proteomes" id="UP001139461"/>
    </source>
</evidence>
<name>A0A9X1QZ70_9FLAO</name>
<dbReference type="EMBL" id="JAIRBA010000070">
    <property type="protein sequence ID" value="MCG2420519.1"/>
    <property type="molecule type" value="Genomic_DNA"/>
</dbReference>
<protein>
    <submittedName>
        <fullName evidence="1">Uncharacterized protein</fullName>
    </submittedName>
</protein>
<evidence type="ECO:0000313" key="1">
    <source>
        <dbReference type="EMBL" id="MCG2420519.1"/>
    </source>
</evidence>
<sequence>SKALEKQNCACWFYFSDVKKFQLLPFFRFVFLSEKNHCPRSTFVRTAFHFLNTKFKKKSDAFSPIFRCDLGLV</sequence>
<dbReference type="Proteomes" id="UP001139461">
    <property type="component" value="Unassembled WGS sequence"/>
</dbReference>
<dbReference type="AlphaFoldDB" id="A0A9X1QZ70"/>
<dbReference type="RefSeq" id="WP_237604288.1">
    <property type="nucleotide sequence ID" value="NZ_JAIRBA010000070.1"/>
</dbReference>
<comment type="caution">
    <text evidence="1">The sequence shown here is derived from an EMBL/GenBank/DDBJ whole genome shotgun (WGS) entry which is preliminary data.</text>
</comment>
<gene>
    <name evidence="1" type="ORF">K8089_15970</name>
</gene>